<proteinExistence type="predicted"/>
<dbReference type="Pfam" id="PF23812">
    <property type="entry name" value="Phage_TAC_18"/>
    <property type="match status" value="1"/>
</dbReference>
<dbReference type="InterPro" id="IPR056919">
    <property type="entry name" value="Phage_TAC_18"/>
</dbReference>
<dbReference type="Proteomes" id="UP000248887">
    <property type="component" value="Unassembled WGS sequence"/>
</dbReference>
<gene>
    <name evidence="1" type="ORF">DI549_20485</name>
</gene>
<protein>
    <submittedName>
        <fullName evidence="1">Uncharacterized protein</fullName>
    </submittedName>
</protein>
<sequence>MEREDGVPPKPLRERPDLPDHLSFEWRAFHALVTDRGPSLHAAIPFASIDRYAARYGIDDPDGFDRFHRLMSAMNATFSEVLASRAPAPPSRH</sequence>
<comment type="caution">
    <text evidence="1">The sequence shown here is derived from an EMBL/GenBank/DDBJ whole genome shotgun (WGS) entry which is preliminary data.</text>
</comment>
<accession>A0A2W5QW84</accession>
<evidence type="ECO:0000313" key="2">
    <source>
        <dbReference type="Proteomes" id="UP000248887"/>
    </source>
</evidence>
<reference evidence="1 2" key="1">
    <citation type="submission" date="2017-08" db="EMBL/GenBank/DDBJ databases">
        <title>Infants hospitalized years apart are colonized by the same room-sourced microbial strains.</title>
        <authorList>
            <person name="Brooks B."/>
            <person name="Olm M.R."/>
            <person name="Firek B.A."/>
            <person name="Baker R."/>
            <person name="Thomas B.C."/>
            <person name="Morowitz M.J."/>
            <person name="Banfield J.F."/>
        </authorList>
    </citation>
    <scope>NUCLEOTIDE SEQUENCE [LARGE SCALE GENOMIC DNA]</scope>
    <source>
        <strain evidence="1">S2_005_001_R2_27</strain>
    </source>
</reference>
<dbReference type="EMBL" id="QFQD01000094">
    <property type="protein sequence ID" value="PZQ79285.1"/>
    <property type="molecule type" value="Genomic_DNA"/>
</dbReference>
<dbReference type="AlphaFoldDB" id="A0A2W5QW84"/>
<name>A0A2W5QW84_ANCNO</name>
<evidence type="ECO:0000313" key="1">
    <source>
        <dbReference type="EMBL" id="PZQ79285.1"/>
    </source>
</evidence>
<organism evidence="1 2">
    <name type="scientific">Ancylobacter novellus</name>
    <name type="common">Thiobacillus novellus</name>
    <dbReference type="NCBI Taxonomy" id="921"/>
    <lineage>
        <taxon>Bacteria</taxon>
        <taxon>Pseudomonadati</taxon>
        <taxon>Pseudomonadota</taxon>
        <taxon>Alphaproteobacteria</taxon>
        <taxon>Hyphomicrobiales</taxon>
        <taxon>Xanthobacteraceae</taxon>
        <taxon>Ancylobacter</taxon>
    </lineage>
</organism>